<reference evidence="15" key="1">
    <citation type="submission" date="2017-08" db="EMBL/GenBank/DDBJ databases">
        <authorList>
            <person name="Varghese N."/>
            <person name="Submissions S."/>
        </authorList>
    </citation>
    <scope>NUCLEOTIDE SEQUENCE [LARGE SCALE GENOMIC DNA]</scope>
    <source>
        <strain evidence="15">USBA17B2</strain>
    </source>
</reference>
<keyword evidence="3 10" id="KW-0963">Cytoplasm</keyword>
<dbReference type="AlphaFoldDB" id="A0A285VJT3"/>
<evidence type="ECO:0000313" key="14">
    <source>
        <dbReference type="EMBL" id="SOC52811.1"/>
    </source>
</evidence>
<keyword evidence="6 10" id="KW-0067">ATP-binding</keyword>
<dbReference type="EMBL" id="OBQK01000001">
    <property type="protein sequence ID" value="SOC52811.1"/>
    <property type="molecule type" value="Genomic_DNA"/>
</dbReference>
<evidence type="ECO:0000256" key="9">
    <source>
        <dbReference type="ARBA" id="ARBA00049339"/>
    </source>
</evidence>
<evidence type="ECO:0000256" key="3">
    <source>
        <dbReference type="ARBA" id="ARBA00022490"/>
    </source>
</evidence>
<keyword evidence="5 10" id="KW-0547">Nucleotide-binding</keyword>
<keyword evidence="7 10" id="KW-0648">Protein biosynthesis</keyword>
<evidence type="ECO:0000259" key="13">
    <source>
        <dbReference type="SMART" id="SM01016"/>
    </source>
</evidence>
<evidence type="ECO:0000256" key="10">
    <source>
        <dbReference type="HAMAP-Rule" id="MF_00123"/>
    </source>
</evidence>
<dbReference type="InterPro" id="IPR001278">
    <property type="entry name" value="Arg-tRNA-ligase"/>
</dbReference>
<evidence type="ECO:0000256" key="6">
    <source>
        <dbReference type="ARBA" id="ARBA00022840"/>
    </source>
</evidence>
<dbReference type="PANTHER" id="PTHR11956">
    <property type="entry name" value="ARGINYL-TRNA SYNTHETASE"/>
    <property type="match status" value="1"/>
</dbReference>
<dbReference type="InterPro" id="IPR035684">
    <property type="entry name" value="ArgRS_core"/>
</dbReference>
<dbReference type="SUPFAM" id="SSF47323">
    <property type="entry name" value="Anticodon-binding domain of a subclass of class I aminoacyl-tRNA synthetases"/>
    <property type="match status" value="1"/>
</dbReference>
<dbReference type="InterPro" id="IPR009080">
    <property type="entry name" value="tRNAsynth_Ia_anticodon-bd"/>
</dbReference>
<feature type="domain" description="DALR anticodon binding" evidence="12">
    <location>
        <begin position="435"/>
        <end position="558"/>
    </location>
</feature>
<evidence type="ECO:0000256" key="1">
    <source>
        <dbReference type="ARBA" id="ARBA00004496"/>
    </source>
</evidence>
<comment type="subunit">
    <text evidence="10">Monomer.</text>
</comment>
<comment type="similarity">
    <text evidence="2 10 11">Belongs to the class-I aminoacyl-tRNA synthetase family.</text>
</comment>
<dbReference type="InterPro" id="IPR005148">
    <property type="entry name" value="Arg-tRNA-synth_N"/>
</dbReference>
<dbReference type="SMART" id="SM01016">
    <property type="entry name" value="Arg_tRNA_synt_N"/>
    <property type="match status" value="1"/>
</dbReference>
<organism evidence="14 15">
    <name type="scientific">Ornithinimicrobium cerasi</name>
    <dbReference type="NCBI Taxonomy" id="2248773"/>
    <lineage>
        <taxon>Bacteria</taxon>
        <taxon>Bacillati</taxon>
        <taxon>Actinomycetota</taxon>
        <taxon>Actinomycetes</taxon>
        <taxon>Micrococcales</taxon>
        <taxon>Ornithinimicrobiaceae</taxon>
        <taxon>Ornithinimicrobium</taxon>
    </lineage>
</organism>
<dbReference type="SUPFAM" id="SSF52374">
    <property type="entry name" value="Nucleotidylyl transferase"/>
    <property type="match status" value="1"/>
</dbReference>
<dbReference type="SMART" id="SM00836">
    <property type="entry name" value="DALR_1"/>
    <property type="match status" value="1"/>
</dbReference>
<dbReference type="HAMAP" id="MF_00123">
    <property type="entry name" value="Arg_tRNA_synth"/>
    <property type="match status" value="1"/>
</dbReference>
<dbReference type="GO" id="GO:0005524">
    <property type="term" value="F:ATP binding"/>
    <property type="evidence" value="ECO:0007669"/>
    <property type="project" value="UniProtKB-UniRule"/>
</dbReference>
<dbReference type="Proteomes" id="UP000219688">
    <property type="component" value="Unassembled WGS sequence"/>
</dbReference>
<proteinExistence type="inferred from homology"/>
<dbReference type="Gene3D" id="1.10.730.10">
    <property type="entry name" value="Isoleucyl-tRNA Synthetase, Domain 1"/>
    <property type="match status" value="1"/>
</dbReference>
<dbReference type="STRING" id="1122622.GCA_000421185_03230"/>
<dbReference type="InterPro" id="IPR036695">
    <property type="entry name" value="Arg-tRNA-synth_N_sf"/>
</dbReference>
<gene>
    <name evidence="10" type="primary">argS</name>
    <name evidence="14" type="ORF">SAMN05421879_101835</name>
</gene>
<dbReference type="PROSITE" id="PS00178">
    <property type="entry name" value="AA_TRNA_LIGASE_I"/>
    <property type="match status" value="1"/>
</dbReference>
<dbReference type="Gene3D" id="3.40.50.620">
    <property type="entry name" value="HUPs"/>
    <property type="match status" value="1"/>
</dbReference>
<dbReference type="PANTHER" id="PTHR11956:SF5">
    <property type="entry name" value="ARGININE--TRNA LIGASE, CYTOPLASMIC"/>
    <property type="match status" value="1"/>
</dbReference>
<keyword evidence="4 10" id="KW-0436">Ligase</keyword>
<dbReference type="FunFam" id="1.10.730.10:FF:000008">
    <property type="entry name" value="Arginine--tRNA ligase"/>
    <property type="match status" value="1"/>
</dbReference>
<evidence type="ECO:0000259" key="12">
    <source>
        <dbReference type="SMART" id="SM00836"/>
    </source>
</evidence>
<sequence length="558" mass="61336">MGAPRLGRVTPEQLAQALHTVLTDAVAAGELGVDVPDPGELRVERPRNREHGDWSSNVALQLARGAGMPPRQLAEAVASRLGRVDGVAAVEVAGPGFLNISLDAASAGELARTIVETGEAFGRNELMAGRTINLEFVSANPTGPLHIGHTRWAALGDALRRLLTACGADVTAEHYINDAGSQMDKFGASIVATARGTEVPEGGYSGEWIDRLAEQLLAERPDLLDLPEAESTALARQRGYELQLSQIQQTLADFNVHFDVWFSERSLHESGKVEEAVARLREQGHVFDLDGAVWLRTTDFGDDRDRVLIRANGEPTYFASDCAYYLSKRDRGFTEKVYMLGADHHGYVGRLKAIAACAGDDPERNIEVLIGQLINIRGERMGKRRGNALFLTDLLEWIGADPVRYSLERYPADSPLDLDGEELRKRSNDNPVFYVQYAHARTCNVARLAGEDGVHRGDGFDPSLLTHGTEAVLLAALGDFPRVVTQAAELREPHRVARYLEDLAGRFHKWYDDCRVRPMTAEEEITDLHRSRLWLNDATRQVLANGLGLLGVSAPERM</sequence>
<dbReference type="Pfam" id="PF05746">
    <property type="entry name" value="DALR_1"/>
    <property type="match status" value="1"/>
</dbReference>
<evidence type="ECO:0000256" key="4">
    <source>
        <dbReference type="ARBA" id="ARBA00022598"/>
    </source>
</evidence>
<evidence type="ECO:0000256" key="8">
    <source>
        <dbReference type="ARBA" id="ARBA00023146"/>
    </source>
</evidence>
<dbReference type="GO" id="GO:0006420">
    <property type="term" value="P:arginyl-tRNA aminoacylation"/>
    <property type="evidence" value="ECO:0007669"/>
    <property type="project" value="UniProtKB-UniRule"/>
</dbReference>
<evidence type="ECO:0000256" key="11">
    <source>
        <dbReference type="RuleBase" id="RU363038"/>
    </source>
</evidence>
<evidence type="ECO:0000256" key="2">
    <source>
        <dbReference type="ARBA" id="ARBA00005594"/>
    </source>
</evidence>
<dbReference type="NCBIfam" id="TIGR00456">
    <property type="entry name" value="argS"/>
    <property type="match status" value="1"/>
</dbReference>
<comment type="catalytic activity">
    <reaction evidence="9 10">
        <text>tRNA(Arg) + L-arginine + ATP = L-arginyl-tRNA(Arg) + AMP + diphosphate</text>
        <dbReference type="Rhea" id="RHEA:20301"/>
        <dbReference type="Rhea" id="RHEA-COMP:9658"/>
        <dbReference type="Rhea" id="RHEA-COMP:9673"/>
        <dbReference type="ChEBI" id="CHEBI:30616"/>
        <dbReference type="ChEBI" id="CHEBI:32682"/>
        <dbReference type="ChEBI" id="CHEBI:33019"/>
        <dbReference type="ChEBI" id="CHEBI:78442"/>
        <dbReference type="ChEBI" id="CHEBI:78513"/>
        <dbReference type="ChEBI" id="CHEBI:456215"/>
        <dbReference type="EC" id="6.1.1.19"/>
    </reaction>
</comment>
<feature type="short sequence motif" description="'HIGH' region" evidence="10">
    <location>
        <begin position="139"/>
        <end position="149"/>
    </location>
</feature>
<dbReference type="PRINTS" id="PR01038">
    <property type="entry name" value="TRNASYNTHARG"/>
</dbReference>
<dbReference type="SUPFAM" id="SSF55190">
    <property type="entry name" value="Arginyl-tRNA synthetase (ArgRS), N-terminal 'additional' domain"/>
    <property type="match status" value="1"/>
</dbReference>
<protein>
    <recommendedName>
        <fullName evidence="10">Arginine--tRNA ligase</fullName>
        <ecNumber evidence="10">6.1.1.19</ecNumber>
    </recommendedName>
    <alternativeName>
        <fullName evidence="10">Arginyl-tRNA synthetase</fullName>
        <shortName evidence="10">ArgRS</shortName>
    </alternativeName>
</protein>
<keyword evidence="8 10" id="KW-0030">Aminoacyl-tRNA synthetase</keyword>
<evidence type="ECO:0000256" key="7">
    <source>
        <dbReference type="ARBA" id="ARBA00022917"/>
    </source>
</evidence>
<dbReference type="Gene3D" id="3.30.1360.70">
    <property type="entry name" value="Arginyl tRNA synthetase N-terminal domain"/>
    <property type="match status" value="1"/>
</dbReference>
<accession>A0A285VJT3</accession>
<feature type="domain" description="Arginyl tRNA synthetase N-terminal" evidence="13">
    <location>
        <begin position="12"/>
        <end position="102"/>
    </location>
</feature>
<evidence type="ECO:0000256" key="5">
    <source>
        <dbReference type="ARBA" id="ARBA00022741"/>
    </source>
</evidence>
<dbReference type="GO" id="GO:0005737">
    <property type="term" value="C:cytoplasm"/>
    <property type="evidence" value="ECO:0007669"/>
    <property type="project" value="UniProtKB-SubCell"/>
</dbReference>
<name>A0A285VJT3_9MICO</name>
<dbReference type="GO" id="GO:0004814">
    <property type="term" value="F:arginine-tRNA ligase activity"/>
    <property type="evidence" value="ECO:0007669"/>
    <property type="project" value="UniProtKB-UniRule"/>
</dbReference>
<dbReference type="Pfam" id="PF03485">
    <property type="entry name" value="Arg_tRNA_synt_N"/>
    <property type="match status" value="1"/>
</dbReference>
<comment type="subcellular location">
    <subcellularLocation>
        <location evidence="1 10">Cytoplasm</location>
    </subcellularLocation>
</comment>
<dbReference type="InterPro" id="IPR014729">
    <property type="entry name" value="Rossmann-like_a/b/a_fold"/>
</dbReference>
<dbReference type="InterPro" id="IPR001412">
    <property type="entry name" value="aa-tRNA-synth_I_CS"/>
</dbReference>
<dbReference type="InterPro" id="IPR008909">
    <property type="entry name" value="DALR_anticod-bd"/>
</dbReference>
<dbReference type="EC" id="6.1.1.19" evidence="10"/>
<keyword evidence="15" id="KW-1185">Reference proteome</keyword>
<dbReference type="Pfam" id="PF00750">
    <property type="entry name" value="tRNA-synt_1d"/>
    <property type="match status" value="2"/>
</dbReference>
<dbReference type="CDD" id="cd00671">
    <property type="entry name" value="ArgRS_core"/>
    <property type="match status" value="1"/>
</dbReference>
<evidence type="ECO:0000313" key="15">
    <source>
        <dbReference type="Proteomes" id="UP000219688"/>
    </source>
</evidence>